<dbReference type="AlphaFoldDB" id="A0A9X5FBJ1"/>
<feature type="transmembrane region" description="Helical" evidence="1">
    <location>
        <begin position="26"/>
        <end position="45"/>
    </location>
</feature>
<keyword evidence="1" id="KW-1133">Transmembrane helix</keyword>
<feature type="transmembrane region" description="Helical" evidence="1">
    <location>
        <begin position="82"/>
        <end position="100"/>
    </location>
</feature>
<protein>
    <recommendedName>
        <fullName evidence="4">Integral membrane protein</fullName>
    </recommendedName>
</protein>
<comment type="caution">
    <text evidence="2">The sequence shown here is derived from an EMBL/GenBank/DDBJ whole genome shotgun (WGS) entry which is preliminary data.</text>
</comment>
<keyword evidence="1" id="KW-0812">Transmembrane</keyword>
<evidence type="ECO:0008006" key="4">
    <source>
        <dbReference type="Google" id="ProtNLM"/>
    </source>
</evidence>
<feature type="transmembrane region" description="Helical" evidence="1">
    <location>
        <begin position="51"/>
        <end position="70"/>
    </location>
</feature>
<keyword evidence="1" id="KW-0472">Membrane</keyword>
<name>A0A9X5FBJ1_9MICO</name>
<organism evidence="2 3">
    <name type="scientific">Sanguibacter hominis ATCC BAA-789</name>
    <dbReference type="NCBI Taxonomy" id="1312740"/>
    <lineage>
        <taxon>Bacteria</taxon>
        <taxon>Bacillati</taxon>
        <taxon>Actinomycetota</taxon>
        <taxon>Actinomycetes</taxon>
        <taxon>Micrococcales</taxon>
        <taxon>Sanguibacteraceae</taxon>
        <taxon>Sanguibacter</taxon>
    </lineage>
</organism>
<accession>A0A9X5FBJ1</accession>
<evidence type="ECO:0000313" key="3">
    <source>
        <dbReference type="Proteomes" id="UP000774283"/>
    </source>
</evidence>
<keyword evidence="3" id="KW-1185">Reference proteome</keyword>
<gene>
    <name evidence="2" type="ORF">HF995_07720</name>
</gene>
<proteinExistence type="predicted"/>
<sequence length="143" mass="15309">MTADDALPQTQATPASTSSGFGRVMVMVYAIFAVSATARATYQILARFDDAPLSFALSGVAAVLYIVATVSLARSSALSRRVAWVSVTIELVGVVGVGIVSFARPDLFPEPSVWSHLGQGYGYVPFVLPFVGLWWLARTRPVR</sequence>
<dbReference type="Proteomes" id="UP000774283">
    <property type="component" value="Unassembled WGS sequence"/>
</dbReference>
<evidence type="ECO:0000256" key="1">
    <source>
        <dbReference type="SAM" id="Phobius"/>
    </source>
</evidence>
<reference evidence="2 3" key="1">
    <citation type="submission" date="2020-04" db="EMBL/GenBank/DDBJ databases">
        <title>MicrobeNet Type strains.</title>
        <authorList>
            <person name="Nicholson A.C."/>
        </authorList>
    </citation>
    <scope>NUCLEOTIDE SEQUENCE [LARGE SCALE GENOMIC DNA]</scope>
    <source>
        <strain evidence="2 3">ATCC BAA-789</strain>
    </source>
</reference>
<evidence type="ECO:0000313" key="2">
    <source>
        <dbReference type="EMBL" id="NKX93160.1"/>
    </source>
</evidence>
<dbReference type="RefSeq" id="WP_168447235.1">
    <property type="nucleotide sequence ID" value="NZ_JAAXOW010000002.1"/>
</dbReference>
<feature type="transmembrane region" description="Helical" evidence="1">
    <location>
        <begin position="120"/>
        <end position="137"/>
    </location>
</feature>
<dbReference type="EMBL" id="JAAXOW010000002">
    <property type="protein sequence ID" value="NKX93160.1"/>
    <property type="molecule type" value="Genomic_DNA"/>
</dbReference>